<sequence>MGTKMKKGILKPFRYISNMMDGKEPEMQIGLPTDVKHVAHIGWDGPGSTNSGSSNNNNAGGAPSWMKDYHSAPLDSSSFRSESGGTAAANPWASQGDSHGRSKHRRDLLQGHEKRGGRGRRLPAVPRHAPDETTAPLSRLGHLLHGRHHRRRGRRRGEGEEEGEGQEGRPQEPQEGQAGRGRRRRRRLGHLPGPPRRPQEVQPPEEQGQLRGQRRRRAQGHRHGRAGGGGGGDDPTRRGRRLGGIRG</sequence>
<feature type="compositionally biased region" description="Basic residues" evidence="1">
    <location>
        <begin position="238"/>
        <end position="247"/>
    </location>
</feature>
<dbReference type="PANTHER" id="PTHR46325:SF20">
    <property type="entry name" value="CRIB DOMAIN-CONTAINING PROTEIN RIC10"/>
    <property type="match status" value="1"/>
</dbReference>
<feature type="compositionally biased region" description="Low complexity" evidence="1">
    <location>
        <begin position="200"/>
        <end position="211"/>
    </location>
</feature>
<dbReference type="InParanoid" id="A0A1D6EMH7"/>
<dbReference type="PROSITE" id="PS50108">
    <property type="entry name" value="CRIB"/>
    <property type="match status" value="1"/>
</dbReference>
<feature type="compositionally biased region" description="Basic residues" evidence="1">
    <location>
        <begin position="180"/>
        <end position="189"/>
    </location>
</feature>
<dbReference type="ExpressionAtlas" id="A0A1D6EMH7">
    <property type="expression patterns" value="baseline and differential"/>
</dbReference>
<dbReference type="CDD" id="cd00132">
    <property type="entry name" value="CRIB"/>
    <property type="match status" value="1"/>
</dbReference>
<dbReference type="InterPro" id="IPR000095">
    <property type="entry name" value="CRIB_dom"/>
</dbReference>
<proteinExistence type="predicted"/>
<reference evidence="2" key="1">
    <citation type="submission" date="2015-12" db="EMBL/GenBank/DDBJ databases">
        <title>Update maize B73 reference genome by single molecule sequencing technologies.</title>
        <authorList>
            <consortium name="Maize Genome Sequencing Project"/>
            <person name="Ware D."/>
        </authorList>
    </citation>
    <scope>NUCLEOTIDE SEQUENCE [LARGE SCALE GENOMIC DNA]</scope>
    <source>
        <tissue evidence="2">Seedling</tissue>
    </source>
</reference>
<dbReference type="EMBL" id="CM007648">
    <property type="protein sequence ID" value="ONM21073.1"/>
    <property type="molecule type" value="Genomic_DNA"/>
</dbReference>
<dbReference type="InterPro" id="IPR036936">
    <property type="entry name" value="CRIB_dom_sf"/>
</dbReference>
<feature type="compositionally biased region" description="Basic residues" evidence="1">
    <location>
        <begin position="212"/>
        <end position="225"/>
    </location>
</feature>
<feature type="region of interest" description="Disordered" evidence="1">
    <location>
        <begin position="40"/>
        <end position="247"/>
    </location>
</feature>
<feature type="compositionally biased region" description="Basic and acidic residues" evidence="1">
    <location>
        <begin position="107"/>
        <end position="116"/>
    </location>
</feature>
<name>A0A1D6EMH7_MAIZE</name>
<dbReference type="PANTHER" id="PTHR46325">
    <property type="entry name" value="CRIB DOMAIN-CONTAINING PROTEIN RIC8"/>
    <property type="match status" value="1"/>
</dbReference>
<feature type="compositionally biased region" description="Basic residues" evidence="1">
    <location>
        <begin position="142"/>
        <end position="155"/>
    </location>
</feature>
<protein>
    <submittedName>
        <fullName evidence="2">CRIB domain-containing protein RIC1</fullName>
    </submittedName>
</protein>
<feature type="compositionally biased region" description="Polar residues" evidence="1">
    <location>
        <begin position="74"/>
        <end position="84"/>
    </location>
</feature>
<dbReference type="SMART" id="SM00285">
    <property type="entry name" value="PBD"/>
    <property type="match status" value="1"/>
</dbReference>
<accession>A0A1D6EMH7</accession>
<dbReference type="Pfam" id="PF00786">
    <property type="entry name" value="PBD"/>
    <property type="match status" value="1"/>
</dbReference>
<dbReference type="Gene3D" id="3.90.810.10">
    <property type="entry name" value="CRIB domain"/>
    <property type="match status" value="1"/>
</dbReference>
<organism evidence="2">
    <name type="scientific">Zea mays</name>
    <name type="common">Maize</name>
    <dbReference type="NCBI Taxonomy" id="4577"/>
    <lineage>
        <taxon>Eukaryota</taxon>
        <taxon>Viridiplantae</taxon>
        <taxon>Streptophyta</taxon>
        <taxon>Embryophyta</taxon>
        <taxon>Tracheophyta</taxon>
        <taxon>Spermatophyta</taxon>
        <taxon>Magnoliopsida</taxon>
        <taxon>Liliopsida</taxon>
        <taxon>Poales</taxon>
        <taxon>Poaceae</taxon>
        <taxon>PACMAD clade</taxon>
        <taxon>Panicoideae</taxon>
        <taxon>Andropogonodae</taxon>
        <taxon>Andropogoneae</taxon>
        <taxon>Tripsacinae</taxon>
        <taxon>Zea</taxon>
    </lineage>
</organism>
<gene>
    <name evidence="2" type="ORF">ZEAMMB73_Zm00001d005426</name>
</gene>
<evidence type="ECO:0000256" key="1">
    <source>
        <dbReference type="SAM" id="MobiDB-lite"/>
    </source>
</evidence>
<dbReference type="AlphaFoldDB" id="A0A1D6EMH7"/>
<evidence type="ECO:0000313" key="2">
    <source>
        <dbReference type="EMBL" id="ONM21073.1"/>
    </source>
</evidence>
<feature type="compositionally biased region" description="Low complexity" evidence="1">
    <location>
        <begin position="46"/>
        <end position="64"/>
    </location>
</feature>